<keyword evidence="2" id="KW-0813">Transport</keyword>
<evidence type="ECO:0000256" key="2">
    <source>
        <dbReference type="ARBA" id="ARBA00022448"/>
    </source>
</evidence>
<organism evidence="5 6">
    <name type="scientific">Porphyromonas miyakawae</name>
    <dbReference type="NCBI Taxonomy" id="3137470"/>
    <lineage>
        <taxon>Bacteria</taxon>
        <taxon>Pseudomonadati</taxon>
        <taxon>Bacteroidota</taxon>
        <taxon>Bacteroidia</taxon>
        <taxon>Bacteroidales</taxon>
        <taxon>Porphyromonadaceae</taxon>
        <taxon>Porphyromonas</taxon>
    </lineage>
</organism>
<reference evidence="5 6" key="1">
    <citation type="journal article" date="2025" name="Int. J. Syst. Evol. Microbiol.">
        <title>Desulfovibrio falkowii sp. nov., Porphyromonas miyakawae sp. nov., Mediterraneibacter flintii sp. nov. and Owariibacterium komagatae gen. nov., sp. nov., isolated from human faeces.</title>
        <authorList>
            <person name="Hamaguchi T."/>
            <person name="Ohara M."/>
            <person name="Hisatomi A."/>
            <person name="Sekiguchi K."/>
            <person name="Takeda J.I."/>
            <person name="Ueyama J."/>
            <person name="Ito M."/>
            <person name="Nishiwaki H."/>
            <person name="Ogi T."/>
            <person name="Hirayama M."/>
            <person name="Ohkuma M."/>
            <person name="Sakamoto M."/>
            <person name="Ohno K."/>
        </authorList>
    </citation>
    <scope>NUCLEOTIDE SEQUENCE [LARGE SCALE GENOMIC DNA]</scope>
    <source>
        <strain evidence="5 6">13CB11C</strain>
    </source>
</reference>
<comment type="caution">
    <text evidence="5">The sequence shown here is derived from an EMBL/GenBank/DDBJ whole genome shotgun (WGS) entry which is preliminary data.</text>
</comment>
<evidence type="ECO:0000256" key="1">
    <source>
        <dbReference type="ARBA" id="ARBA00005850"/>
    </source>
</evidence>
<dbReference type="InterPro" id="IPR002699">
    <property type="entry name" value="V_ATPase_D"/>
</dbReference>
<evidence type="ECO:0000256" key="4">
    <source>
        <dbReference type="SAM" id="Coils"/>
    </source>
</evidence>
<name>A0ABQ0E193_9PORP</name>
<protein>
    <submittedName>
        <fullName evidence="5">V-type ATP synthase subunit D</fullName>
    </submittedName>
</protein>
<dbReference type="Proteomes" id="UP001628220">
    <property type="component" value="Unassembled WGS sequence"/>
</dbReference>
<keyword evidence="3" id="KW-0406">Ion transport</keyword>
<keyword evidence="6" id="KW-1185">Reference proteome</keyword>
<dbReference type="EMBL" id="BAAFSF010000001">
    <property type="protein sequence ID" value="GAB1251427.1"/>
    <property type="molecule type" value="Genomic_DNA"/>
</dbReference>
<dbReference type="Pfam" id="PF01813">
    <property type="entry name" value="ATP-synt_D"/>
    <property type="match status" value="1"/>
</dbReference>
<accession>A0ABQ0E193</accession>
<proteinExistence type="inferred from homology"/>
<evidence type="ECO:0000313" key="6">
    <source>
        <dbReference type="Proteomes" id="UP001628220"/>
    </source>
</evidence>
<dbReference type="Gene3D" id="1.10.287.3240">
    <property type="match status" value="1"/>
</dbReference>
<comment type="similarity">
    <text evidence="1">Belongs to the V-ATPase D subunit family.</text>
</comment>
<dbReference type="PANTHER" id="PTHR11671">
    <property type="entry name" value="V-TYPE ATP SYNTHASE SUBUNIT D"/>
    <property type="match status" value="1"/>
</dbReference>
<gene>
    <name evidence="5" type="ORF">Tsumi_05310</name>
</gene>
<dbReference type="NCBIfam" id="NF002565">
    <property type="entry name" value="PRK02195.1"/>
    <property type="match status" value="1"/>
</dbReference>
<evidence type="ECO:0000313" key="5">
    <source>
        <dbReference type="EMBL" id="GAB1251427.1"/>
    </source>
</evidence>
<evidence type="ECO:0000256" key="3">
    <source>
        <dbReference type="ARBA" id="ARBA00023065"/>
    </source>
</evidence>
<dbReference type="RefSeq" id="WP_411915238.1">
    <property type="nucleotide sequence ID" value="NZ_BAAFSF010000001.1"/>
</dbReference>
<sequence length="205" mass="23885">MAIKFQYNKTSLQQQEKQLKMRERTLPTIKSKESALRLEVKKTRREVEKLEAELEEGIQSYQHMVGLWNEFDTSLISVEDVRLSTKKVAGVLVPVLDGIDFEVKPFSLFNSPSWFAEGLDLLKVLATTGIEAEFLELKLEFLEFARRKTTQKVNLFEKVQIPGYKDAIRKIKRYLEDEESLSKASQKIMRTNLELKERKAKEIDL</sequence>
<keyword evidence="4" id="KW-0175">Coiled coil</keyword>
<feature type="coiled-coil region" evidence="4">
    <location>
        <begin position="33"/>
        <end position="60"/>
    </location>
</feature>